<comment type="caution">
    <text evidence="2">The sequence shown here is derived from an EMBL/GenBank/DDBJ whole genome shotgun (WGS) entry which is preliminary data.</text>
</comment>
<dbReference type="Proteomes" id="UP001163846">
    <property type="component" value="Unassembled WGS sequence"/>
</dbReference>
<feature type="compositionally biased region" description="Polar residues" evidence="1">
    <location>
        <begin position="108"/>
        <end position="119"/>
    </location>
</feature>
<sequence>MDRFWYTIYALSDIEEARRLLTQLAPFVTKRNSTVLYTTVADAIDDVWSKLDKSTISIKLKLTTHNSSIPSVSSRPVLTPSSPSPLSSPSSVAVDVTSHPHRPDPVVSHTNFFSTSSQR</sequence>
<organism evidence="2 3">
    <name type="scientific">Lentinula raphanica</name>
    <dbReference type="NCBI Taxonomy" id="153919"/>
    <lineage>
        <taxon>Eukaryota</taxon>
        <taxon>Fungi</taxon>
        <taxon>Dikarya</taxon>
        <taxon>Basidiomycota</taxon>
        <taxon>Agaricomycotina</taxon>
        <taxon>Agaricomycetes</taxon>
        <taxon>Agaricomycetidae</taxon>
        <taxon>Agaricales</taxon>
        <taxon>Marasmiineae</taxon>
        <taxon>Omphalotaceae</taxon>
        <taxon>Lentinula</taxon>
    </lineage>
</organism>
<feature type="region of interest" description="Disordered" evidence="1">
    <location>
        <begin position="67"/>
        <end position="119"/>
    </location>
</feature>
<dbReference type="EMBL" id="MU806651">
    <property type="protein sequence ID" value="KAJ3833694.1"/>
    <property type="molecule type" value="Genomic_DNA"/>
</dbReference>
<gene>
    <name evidence="2" type="ORF">F5878DRAFT_665433</name>
</gene>
<keyword evidence="3" id="KW-1185">Reference proteome</keyword>
<accession>A0AA38NZV0</accession>
<name>A0AA38NZV0_9AGAR</name>
<reference evidence="2" key="1">
    <citation type="submission" date="2022-08" db="EMBL/GenBank/DDBJ databases">
        <authorList>
            <consortium name="DOE Joint Genome Institute"/>
            <person name="Min B."/>
            <person name="Riley R."/>
            <person name="Sierra-Patev S."/>
            <person name="Naranjo-Ortiz M."/>
            <person name="Looney B."/>
            <person name="Konkel Z."/>
            <person name="Slot J.C."/>
            <person name="Sakamoto Y."/>
            <person name="Steenwyk J.L."/>
            <person name="Rokas A."/>
            <person name="Carro J."/>
            <person name="Camarero S."/>
            <person name="Ferreira P."/>
            <person name="Molpeceres G."/>
            <person name="Ruiz-Duenas F.J."/>
            <person name="Serrano A."/>
            <person name="Henrissat B."/>
            <person name="Drula E."/>
            <person name="Hughes K.W."/>
            <person name="Mata J.L."/>
            <person name="Ishikawa N.K."/>
            <person name="Vargas-Isla R."/>
            <person name="Ushijima S."/>
            <person name="Smith C.A."/>
            <person name="Ahrendt S."/>
            <person name="Andreopoulos W."/>
            <person name="He G."/>
            <person name="Labutti K."/>
            <person name="Lipzen A."/>
            <person name="Ng V."/>
            <person name="Sandor L."/>
            <person name="Barry K."/>
            <person name="Martinez A.T."/>
            <person name="Xiao Y."/>
            <person name="Gibbons J.G."/>
            <person name="Terashima K."/>
            <person name="Hibbett D.S."/>
            <person name="Grigoriev I.V."/>
        </authorList>
    </citation>
    <scope>NUCLEOTIDE SEQUENCE</scope>
    <source>
        <strain evidence="2">TFB9207</strain>
    </source>
</reference>
<feature type="compositionally biased region" description="Low complexity" evidence="1">
    <location>
        <begin position="70"/>
        <end position="92"/>
    </location>
</feature>
<evidence type="ECO:0000313" key="3">
    <source>
        <dbReference type="Proteomes" id="UP001163846"/>
    </source>
</evidence>
<proteinExistence type="predicted"/>
<dbReference type="AlphaFoldDB" id="A0AA38NZV0"/>
<protein>
    <submittedName>
        <fullName evidence="2">Uncharacterized protein</fullName>
    </submittedName>
</protein>
<evidence type="ECO:0000313" key="2">
    <source>
        <dbReference type="EMBL" id="KAJ3833694.1"/>
    </source>
</evidence>
<evidence type="ECO:0000256" key="1">
    <source>
        <dbReference type="SAM" id="MobiDB-lite"/>
    </source>
</evidence>